<proteinExistence type="predicted"/>
<organism evidence="1">
    <name type="scientific">Myoviridae sp. ctk6V34</name>
    <dbReference type="NCBI Taxonomy" id="2825164"/>
    <lineage>
        <taxon>Viruses</taxon>
        <taxon>Duplodnaviria</taxon>
        <taxon>Heunggongvirae</taxon>
        <taxon>Uroviricota</taxon>
        <taxon>Caudoviricetes</taxon>
    </lineage>
</organism>
<reference evidence="1" key="1">
    <citation type="journal article" date="2021" name="Proc. Natl. Acad. Sci. U.S.A.">
        <title>A Catalog of Tens of Thousands of Viruses from Human Metagenomes Reveals Hidden Associations with Chronic Diseases.</title>
        <authorList>
            <person name="Tisza M.J."/>
            <person name="Buck C.B."/>
        </authorList>
    </citation>
    <scope>NUCLEOTIDE SEQUENCE</scope>
    <source>
        <strain evidence="1">Ctk6V34</strain>
    </source>
</reference>
<protein>
    <submittedName>
        <fullName evidence="1">Uncharacterized protein</fullName>
    </submittedName>
</protein>
<evidence type="ECO:0000313" key="1">
    <source>
        <dbReference type="EMBL" id="DAG01316.1"/>
    </source>
</evidence>
<sequence length="54" mass="6236">MKRKKVCVNLQPVRAYSKISENEHRISADVRSGTKKIHYKVDDTNAEDGVDEIY</sequence>
<accession>A0A8S5V3P9</accession>
<name>A0A8S5V3P9_9CAUD</name>
<dbReference type="EMBL" id="BK016190">
    <property type="protein sequence ID" value="DAG01316.1"/>
    <property type="molecule type" value="Genomic_DNA"/>
</dbReference>